<evidence type="ECO:0000256" key="1">
    <source>
        <dbReference type="ARBA" id="ARBA00002515"/>
    </source>
</evidence>
<keyword evidence="7 12" id="KW-0812">Transmembrane</keyword>
<dbReference type="AlphaFoldDB" id="A0A9J5XYV9"/>
<dbReference type="Proteomes" id="UP000824120">
    <property type="component" value="Chromosome 8"/>
</dbReference>
<comment type="subcellular location">
    <subcellularLocation>
        <location evidence="2">Plastid</location>
        <location evidence="2">Chloroplast inner membrane</location>
        <topology evidence="2">Multi-pass membrane protein</topology>
    </subcellularLocation>
</comment>
<evidence type="ECO:0000256" key="11">
    <source>
        <dbReference type="ARBA" id="ARBA00029978"/>
    </source>
</evidence>
<keyword evidence="14" id="KW-1185">Reference proteome</keyword>
<evidence type="ECO:0000256" key="8">
    <source>
        <dbReference type="ARBA" id="ARBA00022780"/>
    </source>
</evidence>
<evidence type="ECO:0000256" key="6">
    <source>
        <dbReference type="ARBA" id="ARBA00022448"/>
    </source>
</evidence>
<name>A0A9J5XYV9_SOLCO</name>
<dbReference type="PANTHER" id="PTHR11697:SF230">
    <property type="entry name" value="ZINC FINGER, MYM DOMAIN CONTAINING 1"/>
    <property type="match status" value="1"/>
</dbReference>
<organism evidence="13 14">
    <name type="scientific">Solanum commersonii</name>
    <name type="common">Commerson's wild potato</name>
    <name type="synonym">Commerson's nightshade</name>
    <dbReference type="NCBI Taxonomy" id="4109"/>
    <lineage>
        <taxon>Eukaryota</taxon>
        <taxon>Viridiplantae</taxon>
        <taxon>Streptophyta</taxon>
        <taxon>Embryophyta</taxon>
        <taxon>Tracheophyta</taxon>
        <taxon>Spermatophyta</taxon>
        <taxon>Magnoliopsida</taxon>
        <taxon>eudicotyledons</taxon>
        <taxon>Gunneridae</taxon>
        <taxon>Pentapetalae</taxon>
        <taxon>asterids</taxon>
        <taxon>lamiids</taxon>
        <taxon>Solanales</taxon>
        <taxon>Solanaceae</taxon>
        <taxon>Solanoideae</taxon>
        <taxon>Solaneae</taxon>
        <taxon>Solanum</taxon>
    </lineage>
</organism>
<keyword evidence="6" id="KW-0813">Transport</keyword>
<proteinExistence type="inferred from homology"/>
<evidence type="ECO:0000256" key="12">
    <source>
        <dbReference type="SAM" id="Phobius"/>
    </source>
</evidence>
<keyword evidence="12" id="KW-0472">Membrane</keyword>
<evidence type="ECO:0000256" key="4">
    <source>
        <dbReference type="ARBA" id="ARBA00011510"/>
    </source>
</evidence>
<sequence>KSKPKSLDVIYSHHLRVDICYVFINLHLQELTNCFNVVSSDLLLGMTSLNSVSSFGGFDKNMIMILTEYYKNEFDSNKFFNLKRSSNFAKVLVKSNLHQTWLLVYLLINLTLILRVATVSVERAFSSMKYIKNICNSIDQEQRRVNSEKRTKFIKFVFNAIDPNETKSGKKSIGIKEISKKVPRWSHKLITELDQQMGEFQDRASIDHQLRSRKAKHVVIFCLFNL</sequence>
<dbReference type="InterPro" id="IPR008896">
    <property type="entry name" value="TIC214"/>
</dbReference>
<dbReference type="EMBL" id="JACXVP010000008">
    <property type="protein sequence ID" value="KAG5592030.1"/>
    <property type="molecule type" value="Genomic_DNA"/>
</dbReference>
<evidence type="ECO:0000313" key="13">
    <source>
        <dbReference type="EMBL" id="KAG5592030.1"/>
    </source>
</evidence>
<accession>A0A9J5XYV9</accession>
<comment type="similarity">
    <text evidence="3">Belongs to the TIC214 family.</text>
</comment>
<comment type="function">
    <text evidence="1">Involved in protein precursor import into chloroplasts. May be part of an intermediate translocation complex acting as a protein-conducting channel at the inner envelope.</text>
</comment>
<dbReference type="PANTHER" id="PTHR11697">
    <property type="entry name" value="GENERAL TRANSCRIPTION FACTOR 2-RELATED ZINC FINGER PROTEIN"/>
    <property type="match status" value="1"/>
</dbReference>
<dbReference type="GO" id="GO:0009706">
    <property type="term" value="C:chloroplast inner membrane"/>
    <property type="evidence" value="ECO:0007669"/>
    <property type="project" value="UniProtKB-SubCell"/>
</dbReference>
<comment type="caution">
    <text evidence="13">The sequence shown here is derived from an EMBL/GenBank/DDBJ whole genome shotgun (WGS) entry which is preliminary data.</text>
</comment>
<reference evidence="13 14" key="1">
    <citation type="submission" date="2020-09" db="EMBL/GenBank/DDBJ databases">
        <title>De no assembly of potato wild relative species, Solanum commersonii.</title>
        <authorList>
            <person name="Cho K."/>
        </authorList>
    </citation>
    <scope>NUCLEOTIDE SEQUENCE [LARGE SCALE GENOMIC DNA]</scope>
    <source>
        <strain evidence="13">LZ3.2</strain>
        <tissue evidence="13">Leaf</tissue>
    </source>
</reference>
<gene>
    <name evidence="13" type="ORF">H5410_042544</name>
</gene>
<feature type="non-terminal residue" evidence="13">
    <location>
        <position position="226"/>
    </location>
</feature>
<keyword evidence="10 12" id="KW-1133">Transmembrane helix</keyword>
<evidence type="ECO:0000256" key="2">
    <source>
        <dbReference type="ARBA" id="ARBA00004478"/>
    </source>
</evidence>
<dbReference type="OrthoDB" id="1719233at2759"/>
<evidence type="ECO:0000313" key="14">
    <source>
        <dbReference type="Proteomes" id="UP000824120"/>
    </source>
</evidence>
<feature type="transmembrane region" description="Helical" evidence="12">
    <location>
        <begin position="102"/>
        <end position="121"/>
    </location>
</feature>
<dbReference type="GO" id="GO:0015031">
    <property type="term" value="P:protein transport"/>
    <property type="evidence" value="ECO:0007669"/>
    <property type="project" value="UniProtKB-KW"/>
</dbReference>
<dbReference type="Pfam" id="PF05758">
    <property type="entry name" value="Ycf1"/>
    <property type="match status" value="1"/>
</dbReference>
<keyword evidence="8" id="KW-1001">Plastid inner membrane</keyword>
<keyword evidence="8" id="KW-0934">Plastid</keyword>
<protein>
    <recommendedName>
        <fullName evidence="5">Protein TIC 214</fullName>
    </recommendedName>
    <alternativeName>
        <fullName evidence="11">Translocon at the inner envelope membrane of chloroplasts 214</fullName>
    </alternativeName>
</protein>
<dbReference type="InterPro" id="IPR055298">
    <property type="entry name" value="AtLOH3-like"/>
</dbReference>
<evidence type="ECO:0000256" key="5">
    <source>
        <dbReference type="ARBA" id="ARBA00016640"/>
    </source>
</evidence>
<evidence type="ECO:0000256" key="7">
    <source>
        <dbReference type="ARBA" id="ARBA00022692"/>
    </source>
</evidence>
<evidence type="ECO:0000256" key="9">
    <source>
        <dbReference type="ARBA" id="ARBA00022927"/>
    </source>
</evidence>
<keyword evidence="9" id="KW-0653">Protein transport</keyword>
<evidence type="ECO:0000256" key="10">
    <source>
        <dbReference type="ARBA" id="ARBA00022989"/>
    </source>
</evidence>
<evidence type="ECO:0000256" key="3">
    <source>
        <dbReference type="ARBA" id="ARBA00009956"/>
    </source>
</evidence>
<comment type="subunit">
    <text evidence="4">Part of the Tic complex.</text>
</comment>